<dbReference type="Proteomes" id="UP001283361">
    <property type="component" value="Unassembled WGS sequence"/>
</dbReference>
<dbReference type="EMBL" id="JAWDGP010001105">
    <property type="protein sequence ID" value="KAK3794551.1"/>
    <property type="molecule type" value="Genomic_DNA"/>
</dbReference>
<reference evidence="1" key="1">
    <citation type="journal article" date="2023" name="G3 (Bethesda)">
        <title>A reference genome for the long-term kleptoplast-retaining sea slug Elysia crispata morphotype clarki.</title>
        <authorList>
            <person name="Eastman K.E."/>
            <person name="Pendleton A.L."/>
            <person name="Shaikh M.A."/>
            <person name="Suttiyut T."/>
            <person name="Ogas R."/>
            <person name="Tomko P."/>
            <person name="Gavelis G."/>
            <person name="Widhalm J.R."/>
            <person name="Wisecaver J.H."/>
        </authorList>
    </citation>
    <scope>NUCLEOTIDE SEQUENCE</scope>
    <source>
        <strain evidence="1">ECLA1</strain>
    </source>
</reference>
<organism evidence="1 2">
    <name type="scientific">Elysia crispata</name>
    <name type="common">lettuce slug</name>
    <dbReference type="NCBI Taxonomy" id="231223"/>
    <lineage>
        <taxon>Eukaryota</taxon>
        <taxon>Metazoa</taxon>
        <taxon>Spiralia</taxon>
        <taxon>Lophotrochozoa</taxon>
        <taxon>Mollusca</taxon>
        <taxon>Gastropoda</taxon>
        <taxon>Heterobranchia</taxon>
        <taxon>Euthyneura</taxon>
        <taxon>Panpulmonata</taxon>
        <taxon>Sacoglossa</taxon>
        <taxon>Placobranchoidea</taxon>
        <taxon>Plakobranchidae</taxon>
        <taxon>Elysia</taxon>
    </lineage>
</organism>
<comment type="caution">
    <text evidence="1">The sequence shown here is derived from an EMBL/GenBank/DDBJ whole genome shotgun (WGS) entry which is preliminary data.</text>
</comment>
<sequence length="95" mass="10763">MRKPSQLIQYHHPLQILGNIRIVSTKPITWRQPQAPARRVTFVSRLVLYSHPHWPRLAPRAWARAGEPQSPVPVYLTASGLSSLTGHKSHQIACD</sequence>
<evidence type="ECO:0000313" key="2">
    <source>
        <dbReference type="Proteomes" id="UP001283361"/>
    </source>
</evidence>
<dbReference type="AlphaFoldDB" id="A0AAE1E538"/>
<gene>
    <name evidence="1" type="ORF">RRG08_003701</name>
</gene>
<protein>
    <submittedName>
        <fullName evidence="1">Uncharacterized protein</fullName>
    </submittedName>
</protein>
<accession>A0AAE1E538</accession>
<evidence type="ECO:0000313" key="1">
    <source>
        <dbReference type="EMBL" id="KAK3794551.1"/>
    </source>
</evidence>
<name>A0AAE1E538_9GAST</name>
<keyword evidence="2" id="KW-1185">Reference proteome</keyword>
<proteinExistence type="predicted"/>